<name>A0AAW6U7T7_9MOLU</name>
<dbReference type="PROSITE" id="PS50142">
    <property type="entry name" value="RNASE_3_2"/>
    <property type="match status" value="1"/>
</dbReference>
<dbReference type="FunFam" id="1.10.1520.10:FF:000001">
    <property type="entry name" value="Ribonuclease 3"/>
    <property type="match status" value="1"/>
</dbReference>
<evidence type="ECO:0000256" key="5">
    <source>
        <dbReference type="ARBA" id="ARBA00022490"/>
    </source>
</evidence>
<feature type="domain" description="DRBM" evidence="16">
    <location>
        <begin position="148"/>
        <end position="218"/>
    </location>
</feature>
<dbReference type="RefSeq" id="WP_282839101.1">
    <property type="nucleotide sequence ID" value="NZ_JASCXW010000008.1"/>
</dbReference>
<dbReference type="GO" id="GO:0046872">
    <property type="term" value="F:metal ion binding"/>
    <property type="evidence" value="ECO:0007669"/>
    <property type="project" value="UniProtKB-KW"/>
</dbReference>
<keyword evidence="5 15" id="KW-0963">Cytoplasm</keyword>
<dbReference type="GO" id="GO:0008033">
    <property type="term" value="P:tRNA processing"/>
    <property type="evidence" value="ECO:0007669"/>
    <property type="project" value="UniProtKB-KW"/>
</dbReference>
<dbReference type="Gene3D" id="1.10.1520.10">
    <property type="entry name" value="Ribonuclease III domain"/>
    <property type="match status" value="1"/>
</dbReference>
<evidence type="ECO:0000256" key="12">
    <source>
        <dbReference type="ARBA" id="ARBA00022801"/>
    </source>
</evidence>
<comment type="cofactor">
    <cofactor evidence="15">
        <name>Mg(2+)</name>
        <dbReference type="ChEBI" id="CHEBI:18420"/>
    </cofactor>
</comment>
<comment type="function">
    <text evidence="15">Digests double-stranded RNA. Involved in the processing of primary rRNA transcript to yield the immediate precursors to the large and small rRNAs (23S and 16S). Processes some mRNAs, and tRNAs when they are encoded in the rRNA operon. Processes pre-crRNA and tracrRNA of type II CRISPR loci if present in the organism.</text>
</comment>
<dbReference type="CDD" id="cd00593">
    <property type="entry name" value="RIBOc"/>
    <property type="match status" value="1"/>
</dbReference>
<evidence type="ECO:0000259" key="16">
    <source>
        <dbReference type="PROSITE" id="PS50137"/>
    </source>
</evidence>
<evidence type="ECO:0000256" key="6">
    <source>
        <dbReference type="ARBA" id="ARBA00022552"/>
    </source>
</evidence>
<dbReference type="FunFam" id="3.30.160.20:FF:000003">
    <property type="entry name" value="Ribonuclease 3"/>
    <property type="match status" value="1"/>
</dbReference>
<evidence type="ECO:0000256" key="7">
    <source>
        <dbReference type="ARBA" id="ARBA00022664"/>
    </source>
</evidence>
<evidence type="ECO:0000256" key="13">
    <source>
        <dbReference type="ARBA" id="ARBA00022842"/>
    </source>
</evidence>
<comment type="subunit">
    <text evidence="4 15">Homodimer.</text>
</comment>
<dbReference type="HAMAP" id="MF_00104">
    <property type="entry name" value="RNase_III"/>
    <property type="match status" value="1"/>
</dbReference>
<dbReference type="NCBIfam" id="TIGR02191">
    <property type="entry name" value="RNaseIII"/>
    <property type="match status" value="1"/>
</dbReference>
<evidence type="ECO:0000256" key="14">
    <source>
        <dbReference type="ARBA" id="ARBA00022884"/>
    </source>
</evidence>
<dbReference type="SMART" id="SM00535">
    <property type="entry name" value="RIBOc"/>
    <property type="match status" value="1"/>
</dbReference>
<comment type="catalytic activity">
    <reaction evidence="1 15">
        <text>Endonucleolytic cleavage to 5'-phosphomonoester.</text>
        <dbReference type="EC" id="3.1.26.3"/>
    </reaction>
</comment>
<feature type="active site" evidence="15">
    <location>
        <position position="113"/>
    </location>
</feature>
<feature type="domain" description="RNase III" evidence="17">
    <location>
        <begin position="1"/>
        <end position="124"/>
    </location>
</feature>
<dbReference type="EMBL" id="JASCXW010000008">
    <property type="protein sequence ID" value="MDI6452684.1"/>
    <property type="molecule type" value="Genomic_DNA"/>
</dbReference>
<protein>
    <recommendedName>
        <fullName evidence="15">Ribonuclease 3</fullName>
        <ecNumber evidence="15">3.1.26.3</ecNumber>
    </recommendedName>
    <alternativeName>
        <fullName evidence="15">Ribonuclease III</fullName>
        <shortName evidence="15">RNase III</shortName>
    </alternativeName>
</protein>
<dbReference type="InterPro" id="IPR036389">
    <property type="entry name" value="RNase_III_sf"/>
</dbReference>
<keyword evidence="8 15" id="KW-0819">tRNA processing</keyword>
<dbReference type="InterPro" id="IPR011907">
    <property type="entry name" value="RNase_III"/>
</dbReference>
<reference evidence="18" key="1">
    <citation type="submission" date="2023-05" db="EMBL/GenBank/DDBJ databases">
        <title>Mariniplasma microaerophilum sp. nov., a novel anaerobic mollicute isolated from terrestrial mud volcano, Taman Peninsula, Russia.</title>
        <authorList>
            <person name="Khomyakova M.A."/>
            <person name="Merkel A.Y."/>
            <person name="Slobodkin A.I."/>
        </authorList>
    </citation>
    <scope>NUCLEOTIDE SEQUENCE</scope>
    <source>
        <strain evidence="18">M4Ah</strain>
    </source>
</reference>
<dbReference type="GO" id="GO:0003725">
    <property type="term" value="F:double-stranded RNA binding"/>
    <property type="evidence" value="ECO:0007669"/>
    <property type="project" value="TreeGrafter"/>
</dbReference>
<keyword evidence="15" id="KW-0699">rRNA-binding</keyword>
<evidence type="ECO:0000313" key="19">
    <source>
        <dbReference type="Proteomes" id="UP001431532"/>
    </source>
</evidence>
<dbReference type="GO" id="GO:0006397">
    <property type="term" value="P:mRNA processing"/>
    <property type="evidence" value="ECO:0007669"/>
    <property type="project" value="UniProtKB-UniRule"/>
</dbReference>
<dbReference type="GO" id="GO:0005737">
    <property type="term" value="C:cytoplasm"/>
    <property type="evidence" value="ECO:0007669"/>
    <property type="project" value="UniProtKB-SubCell"/>
</dbReference>
<dbReference type="SMART" id="SM00358">
    <property type="entry name" value="DSRM"/>
    <property type="match status" value="1"/>
</dbReference>
<dbReference type="GO" id="GO:0010468">
    <property type="term" value="P:regulation of gene expression"/>
    <property type="evidence" value="ECO:0007669"/>
    <property type="project" value="TreeGrafter"/>
</dbReference>
<dbReference type="EC" id="3.1.26.3" evidence="15"/>
<evidence type="ECO:0000256" key="8">
    <source>
        <dbReference type="ARBA" id="ARBA00022694"/>
    </source>
</evidence>
<keyword evidence="13 15" id="KW-0460">Magnesium</keyword>
<evidence type="ECO:0000256" key="1">
    <source>
        <dbReference type="ARBA" id="ARBA00000109"/>
    </source>
</evidence>
<dbReference type="SUPFAM" id="SSF54768">
    <property type="entry name" value="dsRNA-binding domain-like"/>
    <property type="match status" value="1"/>
</dbReference>
<keyword evidence="6 15" id="KW-0698">rRNA processing</keyword>
<evidence type="ECO:0000256" key="9">
    <source>
        <dbReference type="ARBA" id="ARBA00022722"/>
    </source>
</evidence>
<dbReference type="GO" id="GO:0006364">
    <property type="term" value="P:rRNA processing"/>
    <property type="evidence" value="ECO:0007669"/>
    <property type="project" value="UniProtKB-UniRule"/>
</dbReference>
<feature type="active site" evidence="15">
    <location>
        <position position="44"/>
    </location>
</feature>
<organism evidence="18 19">
    <name type="scientific">Peloplasma aerotolerans</name>
    <dbReference type="NCBI Taxonomy" id="3044389"/>
    <lineage>
        <taxon>Bacteria</taxon>
        <taxon>Bacillati</taxon>
        <taxon>Mycoplasmatota</taxon>
        <taxon>Mollicutes</taxon>
        <taxon>Acholeplasmatales</taxon>
        <taxon>Acholeplasmataceae</taxon>
        <taxon>Peloplasma</taxon>
    </lineage>
</organism>
<feature type="binding site" evidence="15">
    <location>
        <position position="113"/>
    </location>
    <ligand>
        <name>Mg(2+)</name>
        <dbReference type="ChEBI" id="CHEBI:18420"/>
    </ligand>
</feature>
<feature type="binding site" evidence="15">
    <location>
        <position position="40"/>
    </location>
    <ligand>
        <name>Mg(2+)</name>
        <dbReference type="ChEBI" id="CHEBI:18420"/>
    </ligand>
</feature>
<dbReference type="InterPro" id="IPR014720">
    <property type="entry name" value="dsRBD_dom"/>
</dbReference>
<evidence type="ECO:0000256" key="10">
    <source>
        <dbReference type="ARBA" id="ARBA00022723"/>
    </source>
</evidence>
<evidence type="ECO:0000259" key="17">
    <source>
        <dbReference type="PROSITE" id="PS50142"/>
    </source>
</evidence>
<dbReference type="SUPFAM" id="SSF69065">
    <property type="entry name" value="RNase III domain-like"/>
    <property type="match status" value="1"/>
</dbReference>
<dbReference type="PROSITE" id="PS50137">
    <property type="entry name" value="DS_RBD"/>
    <property type="match status" value="1"/>
</dbReference>
<proteinExistence type="inferred from homology"/>
<gene>
    <name evidence="15 18" type="primary">rnc</name>
    <name evidence="18" type="ORF">QJ521_03810</name>
</gene>
<sequence>MKALLKMLNLPYKDESLYEMALTHSSYAYENQTEKNEKLEFLGDAVIELLMSDYLYNEDLADEGAMTKKRAQAVCEEALVKYATQIKLKKYLKLGKGEEAKGANNSMIADAFEALFGAIYLDLGFEAVVQTFNKVVVPNLNLVWNIKDYKSTLQELIQSGDKRNISYHIVKETGPSHDKEFEAAVKLDNHIILGLGKGKTKKEAEQNAAHDALKKGNYDTQEII</sequence>
<dbReference type="GO" id="GO:0019843">
    <property type="term" value="F:rRNA binding"/>
    <property type="evidence" value="ECO:0007669"/>
    <property type="project" value="UniProtKB-KW"/>
</dbReference>
<dbReference type="PROSITE" id="PS00517">
    <property type="entry name" value="RNASE_3_1"/>
    <property type="match status" value="1"/>
</dbReference>
<keyword evidence="12 15" id="KW-0378">Hydrolase</keyword>
<evidence type="ECO:0000256" key="2">
    <source>
        <dbReference type="ARBA" id="ARBA00004496"/>
    </source>
</evidence>
<keyword evidence="10 15" id="KW-0479">Metal-binding</keyword>
<dbReference type="Proteomes" id="UP001431532">
    <property type="component" value="Unassembled WGS sequence"/>
</dbReference>
<dbReference type="AlphaFoldDB" id="A0AAW6U7T7"/>
<keyword evidence="9 15" id="KW-0540">Nuclease</keyword>
<dbReference type="Gene3D" id="3.30.160.20">
    <property type="match status" value="1"/>
</dbReference>
<dbReference type="Pfam" id="PF00035">
    <property type="entry name" value="dsrm"/>
    <property type="match status" value="1"/>
</dbReference>
<dbReference type="PANTHER" id="PTHR11207">
    <property type="entry name" value="RIBONUCLEASE III"/>
    <property type="match status" value="1"/>
</dbReference>
<comment type="similarity">
    <text evidence="3">Belongs to the ribonuclease III family.</text>
</comment>
<dbReference type="InterPro" id="IPR000999">
    <property type="entry name" value="RNase_III_dom"/>
</dbReference>
<evidence type="ECO:0000256" key="4">
    <source>
        <dbReference type="ARBA" id="ARBA00011738"/>
    </source>
</evidence>
<evidence type="ECO:0000256" key="15">
    <source>
        <dbReference type="HAMAP-Rule" id="MF_00104"/>
    </source>
</evidence>
<dbReference type="PANTHER" id="PTHR11207:SF0">
    <property type="entry name" value="RIBONUCLEASE 3"/>
    <property type="match status" value="1"/>
</dbReference>
<evidence type="ECO:0000313" key="18">
    <source>
        <dbReference type="EMBL" id="MDI6452684.1"/>
    </source>
</evidence>
<evidence type="ECO:0000256" key="11">
    <source>
        <dbReference type="ARBA" id="ARBA00022759"/>
    </source>
</evidence>
<feature type="binding site" evidence="15">
    <location>
        <position position="110"/>
    </location>
    <ligand>
        <name>Mg(2+)</name>
        <dbReference type="ChEBI" id="CHEBI:18420"/>
    </ligand>
</feature>
<comment type="subcellular location">
    <subcellularLocation>
        <location evidence="2 15">Cytoplasm</location>
    </subcellularLocation>
</comment>
<keyword evidence="19" id="KW-1185">Reference proteome</keyword>
<dbReference type="Pfam" id="PF14622">
    <property type="entry name" value="Ribonucleas_3_3"/>
    <property type="match status" value="1"/>
</dbReference>
<keyword evidence="14 15" id="KW-0694">RNA-binding</keyword>
<keyword evidence="11 15" id="KW-0255">Endonuclease</keyword>
<accession>A0AAW6U7T7</accession>
<dbReference type="CDD" id="cd10845">
    <property type="entry name" value="DSRM_RNAse_III_family"/>
    <property type="match status" value="1"/>
</dbReference>
<dbReference type="GO" id="GO:0042802">
    <property type="term" value="F:identical protein binding"/>
    <property type="evidence" value="ECO:0007669"/>
    <property type="project" value="UniProtKB-ARBA"/>
</dbReference>
<keyword evidence="7 15" id="KW-0507">mRNA processing</keyword>
<evidence type="ECO:0000256" key="3">
    <source>
        <dbReference type="ARBA" id="ARBA00010183"/>
    </source>
</evidence>
<dbReference type="GO" id="GO:0004525">
    <property type="term" value="F:ribonuclease III activity"/>
    <property type="evidence" value="ECO:0007669"/>
    <property type="project" value="UniProtKB-UniRule"/>
</dbReference>
<comment type="caution">
    <text evidence="18">The sequence shown here is derived from an EMBL/GenBank/DDBJ whole genome shotgun (WGS) entry which is preliminary data.</text>
</comment>